<keyword evidence="3" id="KW-0902">Two-component regulatory system</keyword>
<dbReference type="SUPFAM" id="SSF55874">
    <property type="entry name" value="ATPase domain of HSP90 chaperone/DNA topoisomerase II/histidine kinase"/>
    <property type="match status" value="1"/>
</dbReference>
<dbReference type="EMBL" id="RZNJ01000001">
    <property type="protein sequence ID" value="RUT34835.1"/>
    <property type="molecule type" value="Genomic_DNA"/>
</dbReference>
<evidence type="ECO:0000259" key="5">
    <source>
        <dbReference type="PROSITE" id="PS50109"/>
    </source>
</evidence>
<gene>
    <name evidence="6" type="ORF">EMQ25_02430</name>
</gene>
<dbReference type="GO" id="GO:0000160">
    <property type="term" value="P:phosphorelay signal transduction system"/>
    <property type="evidence" value="ECO:0007669"/>
    <property type="project" value="UniProtKB-KW"/>
</dbReference>
<dbReference type="GO" id="GO:0016301">
    <property type="term" value="F:kinase activity"/>
    <property type="evidence" value="ECO:0007669"/>
    <property type="project" value="UniProtKB-KW"/>
</dbReference>
<dbReference type="CDD" id="cd16917">
    <property type="entry name" value="HATPase_UhpB-NarQ-NarX-like"/>
    <property type="match status" value="1"/>
</dbReference>
<dbReference type="Proteomes" id="UP000281547">
    <property type="component" value="Unassembled WGS sequence"/>
</dbReference>
<evidence type="ECO:0000313" key="6">
    <source>
        <dbReference type="EMBL" id="RUT34835.1"/>
    </source>
</evidence>
<feature type="transmembrane region" description="Helical" evidence="4">
    <location>
        <begin position="346"/>
        <end position="363"/>
    </location>
</feature>
<feature type="transmembrane region" description="Helical" evidence="4">
    <location>
        <begin position="250"/>
        <end position="272"/>
    </location>
</feature>
<keyword evidence="7" id="KW-1185">Reference proteome</keyword>
<keyword evidence="2" id="KW-0418">Kinase</keyword>
<dbReference type="SMART" id="SM00387">
    <property type="entry name" value="HATPase_c"/>
    <property type="match status" value="1"/>
</dbReference>
<feature type="transmembrane region" description="Helical" evidence="4">
    <location>
        <begin position="158"/>
        <end position="178"/>
    </location>
</feature>
<reference evidence="6 7" key="1">
    <citation type="journal article" date="2016" name="Int. J. Syst. Evol. Microbiol.">
        <title>Arsenicitalea aurantiaca gen. nov., sp. nov., a new member of the family Hyphomicrobiaceae, isolated from high-arsenic sediment.</title>
        <authorList>
            <person name="Mu Y."/>
            <person name="Zhou L."/>
            <person name="Zeng X.C."/>
            <person name="Liu L."/>
            <person name="Pan Y."/>
            <person name="Chen X."/>
            <person name="Wang J."/>
            <person name="Li S."/>
            <person name="Li W.J."/>
            <person name="Wang Y."/>
        </authorList>
    </citation>
    <scope>NUCLEOTIDE SEQUENCE [LARGE SCALE GENOMIC DNA]</scope>
    <source>
        <strain evidence="6 7">42-50</strain>
    </source>
</reference>
<dbReference type="PROSITE" id="PS50109">
    <property type="entry name" value="HIS_KIN"/>
    <property type="match status" value="1"/>
</dbReference>
<keyword evidence="1" id="KW-0808">Transferase</keyword>
<feature type="transmembrane region" description="Helical" evidence="4">
    <location>
        <begin position="278"/>
        <end position="300"/>
    </location>
</feature>
<feature type="transmembrane region" description="Helical" evidence="4">
    <location>
        <begin position="312"/>
        <end position="334"/>
    </location>
</feature>
<keyword evidence="4" id="KW-0472">Membrane</keyword>
<feature type="transmembrane region" description="Helical" evidence="4">
    <location>
        <begin position="185"/>
        <end position="205"/>
    </location>
</feature>
<dbReference type="Gene3D" id="3.30.565.10">
    <property type="entry name" value="Histidine kinase-like ATPase, C-terminal domain"/>
    <property type="match status" value="1"/>
</dbReference>
<dbReference type="PANTHER" id="PTHR24421">
    <property type="entry name" value="NITRATE/NITRITE SENSOR PROTEIN NARX-RELATED"/>
    <property type="match status" value="1"/>
</dbReference>
<feature type="transmembrane region" description="Helical" evidence="4">
    <location>
        <begin position="21"/>
        <end position="43"/>
    </location>
</feature>
<name>A0A433XL81_9HYPH</name>
<accession>A0A433XL81</accession>
<keyword evidence="4" id="KW-1133">Transmembrane helix</keyword>
<dbReference type="InterPro" id="IPR003594">
    <property type="entry name" value="HATPase_dom"/>
</dbReference>
<evidence type="ECO:0000256" key="2">
    <source>
        <dbReference type="ARBA" id="ARBA00022777"/>
    </source>
</evidence>
<feature type="transmembrane region" description="Helical" evidence="4">
    <location>
        <begin position="225"/>
        <end position="243"/>
    </location>
</feature>
<dbReference type="AlphaFoldDB" id="A0A433XL81"/>
<dbReference type="InterPro" id="IPR050482">
    <property type="entry name" value="Sensor_HK_TwoCompSys"/>
</dbReference>
<dbReference type="InterPro" id="IPR036890">
    <property type="entry name" value="HATPase_C_sf"/>
</dbReference>
<evidence type="ECO:0000256" key="3">
    <source>
        <dbReference type="ARBA" id="ARBA00023012"/>
    </source>
</evidence>
<dbReference type="InterPro" id="IPR005467">
    <property type="entry name" value="His_kinase_dom"/>
</dbReference>
<feature type="transmembrane region" description="Helical" evidence="4">
    <location>
        <begin position="401"/>
        <end position="418"/>
    </location>
</feature>
<protein>
    <recommendedName>
        <fullName evidence="5">Histidine kinase domain-containing protein</fullName>
    </recommendedName>
</protein>
<evidence type="ECO:0000313" key="7">
    <source>
        <dbReference type="Proteomes" id="UP000281547"/>
    </source>
</evidence>
<keyword evidence="4" id="KW-0812">Transmembrane</keyword>
<evidence type="ECO:0000256" key="1">
    <source>
        <dbReference type="ARBA" id="ARBA00022679"/>
    </source>
</evidence>
<feature type="transmembrane region" description="Helical" evidence="4">
    <location>
        <begin position="375"/>
        <end position="395"/>
    </location>
</feature>
<dbReference type="Pfam" id="PF02518">
    <property type="entry name" value="HATPase_c"/>
    <property type="match status" value="1"/>
</dbReference>
<evidence type="ECO:0000256" key="4">
    <source>
        <dbReference type="SAM" id="Phobius"/>
    </source>
</evidence>
<sequence>MRMEGSSGAAQRDRLGLAPSPGAILAATLGLAVLFAVLSLYLVTREPHLGLTLGPTDDGRVQIVASTQESVPAGTRLETLAASGRDPVALRADDILEEPDTLASYDEVNVFRARQSALAAITAMASVTLTGTTATGEALVADIVPAPGRPLATLPVEYWLQLFVGIGGLLIGAWVWALRRSDPSAAFLFLTGLGLMISALSASVYSVRELAIPAELFRLLSAGNYIGTNAFGVALICLFLVYPRRLVPHGALWGLWALLVALCIGHIGQFFPSQSLGAYGPMLVMFFLIAGLVGLQTFLARADPLARAALGWFGLSILCGTGVFVFAIAAPVLLGLEPQLSQAQGFGILLLIYAGLALGIARYRLFDLGTWAFRLGSYLLGALILIGLDAILVYGVAIERVPAFGIALLLVAIIYLPLRNMLGHRLWPAETVTHGRFREIVDIALARSRAEQSRRWRALIEAAFRPLAIETATGEGPASLVEEGLGLFVPGHGPVPALLLRHAAAGRRLFSMRDVERARDLHELLVHALESRDAHEQGVRQERRRIARDLHDNIGAQLMRSIQTADPARKDALLGETLTDLRDIISNARGLGMALEEVLAELRYETDERLVAAGLTLDWHATCDSTATISARFAHTLRSLVREAASNAIRHSEGSRLSVLVDQDENGLSLTIADDGRGFDSAATAPGSGLGNMRARVNDHAGTLLLASNAGTRIEIRFPNAETAS</sequence>
<proteinExistence type="predicted"/>
<organism evidence="6 7">
    <name type="scientific">Arsenicitalea aurantiaca</name>
    <dbReference type="NCBI Taxonomy" id="1783274"/>
    <lineage>
        <taxon>Bacteria</taxon>
        <taxon>Pseudomonadati</taxon>
        <taxon>Pseudomonadota</taxon>
        <taxon>Alphaproteobacteria</taxon>
        <taxon>Hyphomicrobiales</taxon>
        <taxon>Devosiaceae</taxon>
        <taxon>Arsenicitalea</taxon>
    </lineage>
</organism>
<comment type="caution">
    <text evidence="6">The sequence shown here is derived from an EMBL/GenBank/DDBJ whole genome shotgun (WGS) entry which is preliminary data.</text>
</comment>
<feature type="domain" description="Histidine kinase" evidence="5">
    <location>
        <begin position="637"/>
        <end position="722"/>
    </location>
</feature>